<evidence type="ECO:0000256" key="3">
    <source>
        <dbReference type="ARBA" id="ARBA00023163"/>
    </source>
</evidence>
<dbReference type="InterPro" id="IPR010982">
    <property type="entry name" value="Lambda_DNA-bd_dom_sf"/>
</dbReference>
<dbReference type="InterPro" id="IPR015927">
    <property type="entry name" value="Peptidase_S24_S26A/B/C"/>
</dbReference>
<dbReference type="Pfam" id="PF00717">
    <property type="entry name" value="Peptidase_S24"/>
    <property type="match status" value="1"/>
</dbReference>
<dbReference type="SMART" id="SM00530">
    <property type="entry name" value="HTH_XRE"/>
    <property type="match status" value="1"/>
</dbReference>
<dbReference type="InterPro" id="IPR039418">
    <property type="entry name" value="LexA-like"/>
</dbReference>
<dbReference type="InterPro" id="IPR036286">
    <property type="entry name" value="LexA/Signal_pep-like_sf"/>
</dbReference>
<dbReference type="RefSeq" id="WP_024495691.1">
    <property type="nucleotide sequence ID" value="NZ_AWGA01000025.1"/>
</dbReference>
<evidence type="ECO:0000256" key="2">
    <source>
        <dbReference type="ARBA" id="ARBA00023125"/>
    </source>
</evidence>
<dbReference type="GO" id="GO:0003677">
    <property type="term" value="F:DNA binding"/>
    <property type="evidence" value="ECO:0007669"/>
    <property type="project" value="UniProtKB-KW"/>
</dbReference>
<dbReference type="Proteomes" id="UP000506160">
    <property type="component" value="Unassembled WGS sequence"/>
</dbReference>
<dbReference type="PANTHER" id="PTHR40661:SF1">
    <property type="entry name" value="HTH CRO_C1-TYPE DOMAIN-CONTAINING PROTEIN"/>
    <property type="match status" value="1"/>
</dbReference>
<protein>
    <submittedName>
        <fullName evidence="5">Helix-turn-helix domain-containing protein</fullName>
    </submittedName>
</protein>
<dbReference type="PANTHER" id="PTHR40661">
    <property type="match status" value="1"/>
</dbReference>
<sequence>MQSQPTNIIVLEFKNRLQEIMHGLNVSAFAKKCGMSETVIRDYLSGRTFPSLNRLATIAEKCDVSFCWLATGHNLQDIPIKNLEKNHDQDIVRIPLYQKSPINSQINTQRKKNGDALLTMQRTILNTWIEQRGLELSHLISYRAKGKLMHPDIQNNDGLIINTDYDEIIDGEIYLLEYEETTLIRKLQKITEGWLLLSNDDKHATIKVDNTNIQKFKIIGKVVLITRNVY</sequence>
<keyword evidence="1" id="KW-0805">Transcription regulation</keyword>
<keyword evidence="2" id="KW-0238">DNA-binding</keyword>
<evidence type="ECO:0000313" key="5">
    <source>
        <dbReference type="EMBL" id="TEA27616.1"/>
    </source>
</evidence>
<dbReference type="CDD" id="cd00093">
    <property type="entry name" value="HTH_XRE"/>
    <property type="match status" value="1"/>
</dbReference>
<gene>
    <name evidence="5" type="ORF">O970_02955</name>
</gene>
<evidence type="ECO:0000259" key="4">
    <source>
        <dbReference type="PROSITE" id="PS50943"/>
    </source>
</evidence>
<keyword evidence="6" id="KW-1185">Reference proteome</keyword>
<comment type="caution">
    <text evidence="5">The sequence shown here is derived from an EMBL/GenBank/DDBJ whole genome shotgun (WGS) entry which is preliminary data.</text>
</comment>
<organism evidence="5 6">
    <name type="scientific">Candidatus Schmidhempelia bombi str. Bimp</name>
    <dbReference type="NCBI Taxonomy" id="1387197"/>
    <lineage>
        <taxon>Bacteria</taxon>
        <taxon>Pseudomonadati</taxon>
        <taxon>Pseudomonadota</taxon>
        <taxon>Gammaproteobacteria</taxon>
        <taxon>Orbales</taxon>
        <taxon>Orbaceae</taxon>
        <taxon>Candidatus Schmidhempelia</taxon>
    </lineage>
</organism>
<dbReference type="Gene3D" id="2.10.109.10">
    <property type="entry name" value="Umud Fragment, subunit A"/>
    <property type="match status" value="1"/>
</dbReference>
<dbReference type="Pfam" id="PF01381">
    <property type="entry name" value="HTH_3"/>
    <property type="match status" value="1"/>
</dbReference>
<proteinExistence type="predicted"/>
<dbReference type="EMBL" id="AWGA01000025">
    <property type="protein sequence ID" value="TEA27616.1"/>
    <property type="molecule type" value="Genomic_DNA"/>
</dbReference>
<dbReference type="InterPro" id="IPR001387">
    <property type="entry name" value="Cro/C1-type_HTH"/>
</dbReference>
<dbReference type="CDD" id="cd06529">
    <property type="entry name" value="S24_LexA-like"/>
    <property type="match status" value="1"/>
</dbReference>
<reference evidence="5 6" key="1">
    <citation type="journal article" date="2014" name="Appl. Environ. Microbiol.">
        <title>Genomic features of a bumble bee symbiont reflect its host environment.</title>
        <authorList>
            <person name="Martinson V.G."/>
            <person name="Magoc T."/>
            <person name="Koch H."/>
            <person name="Salzberg S.L."/>
            <person name="Moran N.A."/>
        </authorList>
    </citation>
    <scope>NUCLEOTIDE SEQUENCE [LARGE SCALE GENOMIC DNA]</scope>
    <source>
        <strain evidence="5 6">Bimp</strain>
    </source>
</reference>
<evidence type="ECO:0000313" key="6">
    <source>
        <dbReference type="Proteomes" id="UP000506160"/>
    </source>
</evidence>
<feature type="domain" description="HTH cro/C1-type" evidence="4">
    <location>
        <begin position="22"/>
        <end position="69"/>
    </location>
</feature>
<dbReference type="SUPFAM" id="SSF47413">
    <property type="entry name" value="lambda repressor-like DNA-binding domains"/>
    <property type="match status" value="1"/>
</dbReference>
<dbReference type="PROSITE" id="PS50943">
    <property type="entry name" value="HTH_CROC1"/>
    <property type="match status" value="1"/>
</dbReference>
<evidence type="ECO:0000256" key="1">
    <source>
        <dbReference type="ARBA" id="ARBA00023015"/>
    </source>
</evidence>
<dbReference type="AlphaFoldDB" id="A0AB94IDS4"/>
<accession>A0AB94IDS4</accession>
<dbReference type="Gene3D" id="1.10.260.40">
    <property type="entry name" value="lambda repressor-like DNA-binding domains"/>
    <property type="match status" value="1"/>
</dbReference>
<dbReference type="SUPFAM" id="SSF51306">
    <property type="entry name" value="LexA/Signal peptidase"/>
    <property type="match status" value="1"/>
</dbReference>
<name>A0AB94IDS4_9GAMM</name>
<keyword evidence="3" id="KW-0804">Transcription</keyword>